<sequence>MPPVCEVVRFPSSAAYRTDPSTLHEAYDILHGIDGVQATYHGLQIGDSGTLYGFILWGTMERHKTFTTTQTYAKEFIPTLQKSLSGPASLLYHVHFSVDPRLVLRASAVELVYLTVQLRGGGSPAEEDLAEMKSHLKASVHEGAWGQAEEKRNVFVVLGGLKMSESGYKWNGTTKLVVKSEMVRIGVAEYKVAKLSYL</sequence>
<dbReference type="OrthoDB" id="3830579at2759"/>
<organism evidence="1 2">
    <name type="scientific">Antrodiella citrinella</name>
    <dbReference type="NCBI Taxonomy" id="2447956"/>
    <lineage>
        <taxon>Eukaryota</taxon>
        <taxon>Fungi</taxon>
        <taxon>Dikarya</taxon>
        <taxon>Basidiomycota</taxon>
        <taxon>Agaricomycotina</taxon>
        <taxon>Agaricomycetes</taxon>
        <taxon>Polyporales</taxon>
        <taxon>Steccherinaceae</taxon>
        <taxon>Antrodiella</taxon>
    </lineage>
</organism>
<reference evidence="1 2" key="1">
    <citation type="submission" date="2019-02" db="EMBL/GenBank/DDBJ databases">
        <title>Genome sequencing of the rare red list fungi Antrodiella citrinella (Flaviporus citrinellus).</title>
        <authorList>
            <person name="Buettner E."/>
            <person name="Kellner H."/>
        </authorList>
    </citation>
    <scope>NUCLEOTIDE SEQUENCE [LARGE SCALE GENOMIC DNA]</scope>
    <source>
        <strain evidence="1 2">DSM 108506</strain>
    </source>
</reference>
<dbReference type="EMBL" id="SGPM01000074">
    <property type="protein sequence ID" value="THH30613.1"/>
    <property type="molecule type" value="Genomic_DNA"/>
</dbReference>
<gene>
    <name evidence="1" type="ORF">EUX98_g3581</name>
</gene>
<accession>A0A4V3XIV1</accession>
<name>A0A4V3XIV1_9APHY</name>
<evidence type="ECO:0000313" key="1">
    <source>
        <dbReference type="EMBL" id="THH30613.1"/>
    </source>
</evidence>
<comment type="caution">
    <text evidence="1">The sequence shown here is derived from an EMBL/GenBank/DDBJ whole genome shotgun (WGS) entry which is preliminary data.</text>
</comment>
<dbReference type="AlphaFoldDB" id="A0A4V3XIV1"/>
<dbReference type="Proteomes" id="UP000308730">
    <property type="component" value="Unassembled WGS sequence"/>
</dbReference>
<keyword evidence="2" id="KW-1185">Reference proteome</keyword>
<evidence type="ECO:0000313" key="2">
    <source>
        <dbReference type="Proteomes" id="UP000308730"/>
    </source>
</evidence>
<proteinExistence type="predicted"/>
<protein>
    <submittedName>
        <fullName evidence="1">Uncharacterized protein</fullName>
    </submittedName>
</protein>